<dbReference type="InterPro" id="IPR013087">
    <property type="entry name" value="Znf_C2H2_type"/>
</dbReference>
<evidence type="ECO:0000313" key="9">
    <source>
        <dbReference type="EMBL" id="KAK4791565.1"/>
    </source>
</evidence>
<organism evidence="9 10">
    <name type="scientific">Trapa natans</name>
    <name type="common">Water chestnut</name>
    <dbReference type="NCBI Taxonomy" id="22666"/>
    <lineage>
        <taxon>Eukaryota</taxon>
        <taxon>Viridiplantae</taxon>
        <taxon>Streptophyta</taxon>
        <taxon>Embryophyta</taxon>
        <taxon>Tracheophyta</taxon>
        <taxon>Spermatophyta</taxon>
        <taxon>Magnoliopsida</taxon>
        <taxon>eudicotyledons</taxon>
        <taxon>Gunneridae</taxon>
        <taxon>Pentapetalae</taxon>
        <taxon>rosids</taxon>
        <taxon>malvids</taxon>
        <taxon>Myrtales</taxon>
        <taxon>Lythraceae</taxon>
        <taxon>Trapa</taxon>
    </lineage>
</organism>
<keyword evidence="5" id="KW-0539">Nucleus</keyword>
<keyword evidence="4" id="KW-0862">Zinc</keyword>
<evidence type="ECO:0000256" key="1">
    <source>
        <dbReference type="ARBA" id="ARBA00004123"/>
    </source>
</evidence>
<dbReference type="GO" id="GO:0008270">
    <property type="term" value="F:zinc ion binding"/>
    <property type="evidence" value="ECO:0007669"/>
    <property type="project" value="UniProtKB-KW"/>
</dbReference>
<dbReference type="EMBL" id="JAXQNO010000009">
    <property type="protein sequence ID" value="KAK4791565.1"/>
    <property type="molecule type" value="Genomic_DNA"/>
</dbReference>
<comment type="caution">
    <text evidence="9">The sequence shown here is derived from an EMBL/GenBank/DDBJ whole genome shotgun (WGS) entry which is preliminary data.</text>
</comment>
<name>A0AAN7LSQ4_TRANT</name>
<dbReference type="PANTHER" id="PTHR47287:SF15">
    <property type="entry name" value="ZINC FINGER PROTEIN 3-LIKE"/>
    <property type="match status" value="1"/>
</dbReference>
<dbReference type="AlphaFoldDB" id="A0AAN7LSQ4"/>
<protein>
    <recommendedName>
        <fullName evidence="8">C2H2-type domain-containing protein</fullName>
    </recommendedName>
</protein>
<dbReference type="InterPro" id="IPR044246">
    <property type="entry name" value="ZFP3-like"/>
</dbReference>
<dbReference type="GO" id="GO:0009788">
    <property type="term" value="P:negative regulation of abscisic acid-activated signaling pathway"/>
    <property type="evidence" value="ECO:0007669"/>
    <property type="project" value="InterPro"/>
</dbReference>
<keyword evidence="2" id="KW-0479">Metal-binding</keyword>
<proteinExistence type="predicted"/>
<evidence type="ECO:0000256" key="4">
    <source>
        <dbReference type="ARBA" id="ARBA00022833"/>
    </source>
</evidence>
<comment type="subcellular location">
    <subcellularLocation>
        <location evidence="1">Nucleus</location>
    </subcellularLocation>
</comment>
<evidence type="ECO:0000256" key="2">
    <source>
        <dbReference type="ARBA" id="ARBA00022723"/>
    </source>
</evidence>
<reference evidence="9 10" key="1">
    <citation type="journal article" date="2023" name="Hortic Res">
        <title>Pangenome of water caltrop reveals structural variations and asymmetric subgenome divergence after allopolyploidization.</title>
        <authorList>
            <person name="Zhang X."/>
            <person name="Chen Y."/>
            <person name="Wang L."/>
            <person name="Yuan Y."/>
            <person name="Fang M."/>
            <person name="Shi L."/>
            <person name="Lu R."/>
            <person name="Comes H.P."/>
            <person name="Ma Y."/>
            <person name="Chen Y."/>
            <person name="Huang G."/>
            <person name="Zhou Y."/>
            <person name="Zheng Z."/>
            <person name="Qiu Y."/>
        </authorList>
    </citation>
    <scope>NUCLEOTIDE SEQUENCE [LARGE SCALE GENOMIC DNA]</scope>
    <source>
        <strain evidence="9">F231</strain>
    </source>
</reference>
<dbReference type="Proteomes" id="UP001346149">
    <property type="component" value="Unassembled WGS sequence"/>
</dbReference>
<evidence type="ECO:0000256" key="5">
    <source>
        <dbReference type="ARBA" id="ARBA00023242"/>
    </source>
</evidence>
<evidence type="ECO:0000259" key="8">
    <source>
        <dbReference type="PROSITE" id="PS50157"/>
    </source>
</evidence>
<gene>
    <name evidence="9" type="ORF">SAY86_031978</name>
</gene>
<evidence type="ECO:0000256" key="6">
    <source>
        <dbReference type="PROSITE-ProRule" id="PRU00042"/>
    </source>
</evidence>
<dbReference type="PROSITE" id="PS50157">
    <property type="entry name" value="ZINC_FINGER_C2H2_2"/>
    <property type="match status" value="1"/>
</dbReference>
<sequence>MASSKRDSCNSSGSGGGAAAVVSSSRMPSILKPKSSRTFKCPYCVKTFSSSQAVGGPQNAHKAERALIMQQLQQEQQLQLQKQGHQPVPYCPESLIDQRRHYAQLLYAARSELQQTVPPGGPRSGTGIIRGFSSAAIAAPKQTTNLLPPLPAGAGSSKSKEKVVQSRCSCGRSLINNQKREHDEDDLEEPADRLDLTLRLYG</sequence>
<keyword evidence="3 6" id="KW-0863">Zinc-finger</keyword>
<feature type="domain" description="C2H2-type" evidence="8">
    <location>
        <begin position="39"/>
        <end position="66"/>
    </location>
</feature>
<keyword evidence="10" id="KW-1185">Reference proteome</keyword>
<feature type="region of interest" description="Disordered" evidence="7">
    <location>
        <begin position="1"/>
        <end position="34"/>
    </location>
</feature>
<dbReference type="PANTHER" id="PTHR47287">
    <property type="entry name" value="C2H2 AND C2HC ZINC FINGERS SUPERFAMILY PROTEIN"/>
    <property type="match status" value="1"/>
</dbReference>
<dbReference type="GO" id="GO:0005634">
    <property type="term" value="C:nucleus"/>
    <property type="evidence" value="ECO:0007669"/>
    <property type="project" value="UniProtKB-SubCell"/>
</dbReference>
<evidence type="ECO:0000256" key="3">
    <source>
        <dbReference type="ARBA" id="ARBA00022771"/>
    </source>
</evidence>
<evidence type="ECO:0000256" key="7">
    <source>
        <dbReference type="SAM" id="MobiDB-lite"/>
    </source>
</evidence>
<evidence type="ECO:0000313" key="10">
    <source>
        <dbReference type="Proteomes" id="UP001346149"/>
    </source>
</evidence>
<accession>A0AAN7LSQ4</accession>